<proteinExistence type="inferred from homology"/>
<dbReference type="AlphaFoldDB" id="A0A8J2NXU8"/>
<sequence>MQSIKESFILLEVKKETTNKNMAPDPKEYEHLSNKDRMLQGYPYDPFEPSLLEERLKCKRLVREFNASSDEDLPNRTRILKELLSPQSSDKVYIEPNFRCDYGSNITFGDNGYMNFDCCILDVSHVTIGKNFMAAPGVHMYSATHPTDVIERRQYELGLPITIGDDVWIGGMAVICPGVTIGNGVVVGAGSVVTKDVPDYVVVAGNPARIIKHLVKPSDEVLNAPPSLLPSLSQSTNQ</sequence>
<dbReference type="Proteomes" id="UP000708208">
    <property type="component" value="Unassembled WGS sequence"/>
</dbReference>
<evidence type="ECO:0000313" key="6">
    <source>
        <dbReference type="Proteomes" id="UP000708208"/>
    </source>
</evidence>
<dbReference type="EMBL" id="CAJVCH010053484">
    <property type="protein sequence ID" value="CAG7718440.1"/>
    <property type="molecule type" value="Genomic_DNA"/>
</dbReference>
<dbReference type="PANTHER" id="PTHR23416">
    <property type="entry name" value="SIALIC ACID SYNTHASE-RELATED"/>
    <property type="match status" value="1"/>
</dbReference>
<feature type="domain" description="Maltose/galactoside acetyltransferase" evidence="4">
    <location>
        <begin position="35"/>
        <end position="87"/>
    </location>
</feature>
<evidence type="ECO:0000256" key="3">
    <source>
        <dbReference type="ARBA" id="ARBA00023315"/>
    </source>
</evidence>
<dbReference type="InterPro" id="IPR024688">
    <property type="entry name" value="Mac_dom"/>
</dbReference>
<keyword evidence="2" id="KW-0808">Transferase</keyword>
<dbReference type="Pfam" id="PF00132">
    <property type="entry name" value="Hexapep"/>
    <property type="match status" value="1"/>
</dbReference>
<dbReference type="SMART" id="SM01266">
    <property type="entry name" value="Mac"/>
    <property type="match status" value="1"/>
</dbReference>
<reference evidence="5" key="1">
    <citation type="submission" date="2021-06" db="EMBL/GenBank/DDBJ databases">
        <authorList>
            <person name="Hodson N. C."/>
            <person name="Mongue J. A."/>
            <person name="Jaron S. K."/>
        </authorList>
    </citation>
    <scope>NUCLEOTIDE SEQUENCE</scope>
</reference>
<dbReference type="InterPro" id="IPR001451">
    <property type="entry name" value="Hexapep"/>
</dbReference>
<dbReference type="CDD" id="cd03357">
    <property type="entry name" value="LbH_MAT_GAT"/>
    <property type="match status" value="1"/>
</dbReference>
<keyword evidence="3" id="KW-0012">Acyltransferase</keyword>
<comment type="similarity">
    <text evidence="1">Belongs to the transferase hexapeptide repeat family.</text>
</comment>
<organism evidence="5 6">
    <name type="scientific">Allacma fusca</name>
    <dbReference type="NCBI Taxonomy" id="39272"/>
    <lineage>
        <taxon>Eukaryota</taxon>
        <taxon>Metazoa</taxon>
        <taxon>Ecdysozoa</taxon>
        <taxon>Arthropoda</taxon>
        <taxon>Hexapoda</taxon>
        <taxon>Collembola</taxon>
        <taxon>Symphypleona</taxon>
        <taxon>Sminthuridae</taxon>
        <taxon>Allacma</taxon>
    </lineage>
</organism>
<evidence type="ECO:0000313" key="5">
    <source>
        <dbReference type="EMBL" id="CAG7718440.1"/>
    </source>
</evidence>
<dbReference type="FunFam" id="2.160.10.10:FF:000025">
    <property type="entry name" value="Hexapeptide-repeat containing-acetyltransferase"/>
    <property type="match status" value="1"/>
</dbReference>
<dbReference type="InterPro" id="IPR051159">
    <property type="entry name" value="Hexapeptide_acetyltransf"/>
</dbReference>
<gene>
    <name evidence="5" type="ORF">AFUS01_LOCUS7832</name>
</gene>
<accession>A0A8J2NXU8</accession>
<comment type="caution">
    <text evidence="5">The sequence shown here is derived from an EMBL/GenBank/DDBJ whole genome shotgun (WGS) entry which is preliminary data.</text>
</comment>
<protein>
    <recommendedName>
        <fullName evidence="4">Maltose/galactoside acetyltransferase domain-containing protein</fullName>
    </recommendedName>
</protein>
<evidence type="ECO:0000256" key="1">
    <source>
        <dbReference type="ARBA" id="ARBA00007274"/>
    </source>
</evidence>
<dbReference type="PROSITE" id="PS00101">
    <property type="entry name" value="HEXAPEP_TRANSFERASES"/>
    <property type="match status" value="1"/>
</dbReference>
<name>A0A8J2NXU8_9HEXA</name>
<keyword evidence="6" id="KW-1185">Reference proteome</keyword>
<dbReference type="Pfam" id="PF12464">
    <property type="entry name" value="Mac"/>
    <property type="match status" value="1"/>
</dbReference>
<dbReference type="PANTHER" id="PTHR23416:SF23">
    <property type="entry name" value="ACETYLTRANSFERASE C18B11.09C-RELATED"/>
    <property type="match status" value="1"/>
</dbReference>
<dbReference type="InterPro" id="IPR018357">
    <property type="entry name" value="Hexapep_transf_CS"/>
</dbReference>
<evidence type="ECO:0000259" key="4">
    <source>
        <dbReference type="SMART" id="SM01266"/>
    </source>
</evidence>
<dbReference type="GO" id="GO:0016407">
    <property type="term" value="F:acetyltransferase activity"/>
    <property type="evidence" value="ECO:0007669"/>
    <property type="project" value="InterPro"/>
</dbReference>
<dbReference type="OrthoDB" id="10030506at2759"/>
<evidence type="ECO:0000256" key="2">
    <source>
        <dbReference type="ARBA" id="ARBA00022679"/>
    </source>
</evidence>
<dbReference type="GO" id="GO:0008374">
    <property type="term" value="F:O-acyltransferase activity"/>
    <property type="evidence" value="ECO:0007669"/>
    <property type="project" value="TreeGrafter"/>
</dbReference>